<name>A0A811QY49_9POAL</name>
<organism evidence="5 6">
    <name type="scientific">Miscanthus lutarioriparius</name>
    <dbReference type="NCBI Taxonomy" id="422564"/>
    <lineage>
        <taxon>Eukaryota</taxon>
        <taxon>Viridiplantae</taxon>
        <taxon>Streptophyta</taxon>
        <taxon>Embryophyta</taxon>
        <taxon>Tracheophyta</taxon>
        <taxon>Spermatophyta</taxon>
        <taxon>Magnoliopsida</taxon>
        <taxon>Liliopsida</taxon>
        <taxon>Poales</taxon>
        <taxon>Poaceae</taxon>
        <taxon>PACMAD clade</taxon>
        <taxon>Panicoideae</taxon>
        <taxon>Andropogonodae</taxon>
        <taxon>Andropogoneae</taxon>
        <taxon>Saccharinae</taxon>
        <taxon>Miscanthus</taxon>
    </lineage>
</organism>
<evidence type="ECO:0000313" key="6">
    <source>
        <dbReference type="Proteomes" id="UP000604825"/>
    </source>
</evidence>
<reference evidence="5" key="1">
    <citation type="submission" date="2020-10" db="EMBL/GenBank/DDBJ databases">
        <authorList>
            <person name="Han B."/>
            <person name="Lu T."/>
            <person name="Zhao Q."/>
            <person name="Huang X."/>
            <person name="Zhao Y."/>
        </authorList>
    </citation>
    <scope>NUCLEOTIDE SEQUENCE</scope>
</reference>
<evidence type="ECO:0000256" key="2">
    <source>
        <dbReference type="SAM" id="MobiDB-lite"/>
    </source>
</evidence>
<comment type="caution">
    <text evidence="5">The sequence shown here is derived from an EMBL/GenBank/DDBJ whole genome shotgun (WGS) entry which is preliminary data.</text>
</comment>
<keyword evidence="3" id="KW-0812">Transmembrane</keyword>
<protein>
    <recommendedName>
        <fullName evidence="1">AT-hook motif nuclear-localized protein</fullName>
    </recommendedName>
</protein>
<dbReference type="OrthoDB" id="1304928at2759"/>
<evidence type="ECO:0000313" key="5">
    <source>
        <dbReference type="EMBL" id="CAD6261341.1"/>
    </source>
</evidence>
<comment type="function">
    <text evidence="1">Transcription factor that specifically binds AT-rich DNA sequences related to the nuclear matrix attachment regions (MARs).</text>
</comment>
<dbReference type="InterPro" id="IPR005175">
    <property type="entry name" value="PPC_dom"/>
</dbReference>
<dbReference type="AlphaFoldDB" id="A0A811QY49"/>
<keyword evidence="1" id="KW-0804">Transcription</keyword>
<keyword evidence="1" id="KW-0539">Nucleus</keyword>
<keyword evidence="6" id="KW-1185">Reference proteome</keyword>
<dbReference type="Gene3D" id="3.30.1330.80">
    <property type="entry name" value="Hypothetical protein, similar to alpha- acetolactate decarboxylase, domain 2"/>
    <property type="match status" value="1"/>
</dbReference>
<keyword evidence="3" id="KW-1133">Transmembrane helix</keyword>
<feature type="transmembrane region" description="Helical" evidence="3">
    <location>
        <begin position="63"/>
        <end position="89"/>
    </location>
</feature>
<sequence length="186" mass="19629">MGNVPGGVWVFARRGKRSCTCAGMPRIAMAHYLNMAASVNWNLGTRSRSGGMSVSLASPDGRVVGGGVAGLLVAASPVQIVVGSFLPSYQMEQKNKKPRVDVAPATVPQTPPARGPDLKRGHPQQRARAAELCGPERDDLRRSLRRGPELGIPCAAADGGGVQDAVVWGPEDDRVRIMSPLIPSRS</sequence>
<feature type="region of interest" description="Disordered" evidence="2">
    <location>
        <begin position="96"/>
        <end position="124"/>
    </location>
</feature>
<dbReference type="PANTHER" id="PTHR31500:SF96">
    <property type="entry name" value="AT-HOOK MOTIF NUCLEAR-LOCALIZED PROTEIN 7"/>
    <property type="match status" value="1"/>
</dbReference>
<dbReference type="Proteomes" id="UP000604825">
    <property type="component" value="Unassembled WGS sequence"/>
</dbReference>
<feature type="domain" description="PPC" evidence="4">
    <location>
        <begin position="44"/>
        <end position="85"/>
    </location>
</feature>
<gene>
    <name evidence="5" type="ORF">NCGR_LOCUS44762</name>
</gene>
<proteinExistence type="predicted"/>
<keyword evidence="1" id="KW-0238">DNA-binding</keyword>
<dbReference type="EMBL" id="CAJGYO010000011">
    <property type="protein sequence ID" value="CAD6261341.1"/>
    <property type="molecule type" value="Genomic_DNA"/>
</dbReference>
<keyword evidence="3" id="KW-0472">Membrane</keyword>
<evidence type="ECO:0000259" key="4">
    <source>
        <dbReference type="Pfam" id="PF03479"/>
    </source>
</evidence>
<dbReference type="GO" id="GO:0005634">
    <property type="term" value="C:nucleus"/>
    <property type="evidence" value="ECO:0007669"/>
    <property type="project" value="UniProtKB-SubCell"/>
</dbReference>
<accession>A0A811QY49</accession>
<keyword evidence="1" id="KW-0805">Transcription regulation</keyword>
<dbReference type="PANTHER" id="PTHR31500">
    <property type="entry name" value="AT-HOOK MOTIF NUCLEAR-LOCALIZED PROTEIN 9"/>
    <property type="match status" value="1"/>
</dbReference>
<dbReference type="GO" id="GO:0003680">
    <property type="term" value="F:minor groove of adenine-thymine-rich DNA binding"/>
    <property type="evidence" value="ECO:0007669"/>
    <property type="project" value="UniProtKB-UniRule"/>
</dbReference>
<evidence type="ECO:0000256" key="3">
    <source>
        <dbReference type="SAM" id="Phobius"/>
    </source>
</evidence>
<dbReference type="InterPro" id="IPR039605">
    <property type="entry name" value="AHL"/>
</dbReference>
<comment type="subcellular location">
    <subcellularLocation>
        <location evidence="1">Nucleus</location>
    </subcellularLocation>
</comment>
<dbReference type="Pfam" id="PF03479">
    <property type="entry name" value="PCC"/>
    <property type="match status" value="1"/>
</dbReference>
<dbReference type="SUPFAM" id="SSF117856">
    <property type="entry name" value="AF0104/ALDC/Ptd012-like"/>
    <property type="match status" value="1"/>
</dbReference>
<comment type="domain">
    <text evidence="1">The PPC domain mediates interactions between AHL proteins.</text>
</comment>
<evidence type="ECO:0000256" key="1">
    <source>
        <dbReference type="RuleBase" id="RU367031"/>
    </source>
</evidence>